<keyword evidence="2" id="KW-1185">Reference proteome</keyword>
<name>A0A9C6U3R3_FRAOC</name>
<dbReference type="AlphaFoldDB" id="A0A9C6U3R3"/>
<evidence type="ECO:0000256" key="1">
    <source>
        <dbReference type="SAM" id="MobiDB-lite"/>
    </source>
</evidence>
<evidence type="ECO:0000313" key="2">
    <source>
        <dbReference type="Proteomes" id="UP000504606"/>
    </source>
</evidence>
<dbReference type="KEGG" id="foc:113215152"/>
<proteinExistence type="predicted"/>
<dbReference type="GeneID" id="113215152"/>
<organism evidence="2 3">
    <name type="scientific">Frankliniella occidentalis</name>
    <name type="common">Western flower thrips</name>
    <name type="synonym">Euthrips occidentalis</name>
    <dbReference type="NCBI Taxonomy" id="133901"/>
    <lineage>
        <taxon>Eukaryota</taxon>
        <taxon>Metazoa</taxon>
        <taxon>Ecdysozoa</taxon>
        <taxon>Arthropoda</taxon>
        <taxon>Hexapoda</taxon>
        <taxon>Insecta</taxon>
        <taxon>Pterygota</taxon>
        <taxon>Neoptera</taxon>
        <taxon>Paraneoptera</taxon>
        <taxon>Thysanoptera</taxon>
        <taxon>Terebrantia</taxon>
        <taxon>Thripoidea</taxon>
        <taxon>Thripidae</taxon>
        <taxon>Frankliniella</taxon>
    </lineage>
</organism>
<feature type="region of interest" description="Disordered" evidence="1">
    <location>
        <begin position="26"/>
        <end position="67"/>
    </location>
</feature>
<dbReference type="RefSeq" id="XP_052122499.1">
    <property type="nucleotide sequence ID" value="XM_052266539.1"/>
</dbReference>
<feature type="compositionally biased region" description="Polar residues" evidence="1">
    <location>
        <begin position="33"/>
        <end position="52"/>
    </location>
</feature>
<feature type="compositionally biased region" description="Low complexity" evidence="1">
    <location>
        <begin position="1"/>
        <end position="17"/>
    </location>
</feature>
<evidence type="ECO:0000313" key="3">
    <source>
        <dbReference type="RefSeq" id="XP_052122499.1"/>
    </source>
</evidence>
<protein>
    <submittedName>
        <fullName evidence="3">Uncharacterized protein LOC113215152</fullName>
    </submittedName>
</protein>
<gene>
    <name evidence="3" type="primary">LOC113215152</name>
</gene>
<reference evidence="3" key="1">
    <citation type="submission" date="2025-08" db="UniProtKB">
        <authorList>
            <consortium name="RefSeq"/>
        </authorList>
    </citation>
    <scope>IDENTIFICATION</scope>
    <source>
        <tissue evidence="3">Whole organism</tissue>
    </source>
</reference>
<accession>A0A9C6U3R3</accession>
<sequence>MGGGRVAAAPAQSVPASGRQEHVTVMDAAGASSIRNSLNLSPEQSSTPNPESSLPAGVPDKEENCTPPKCLDNDATHLKWKIPADIKNIKFCTTVCCNMVCVV</sequence>
<dbReference type="Proteomes" id="UP000504606">
    <property type="component" value="Unplaced"/>
</dbReference>
<feature type="region of interest" description="Disordered" evidence="1">
    <location>
        <begin position="1"/>
        <end position="20"/>
    </location>
</feature>